<evidence type="ECO:0000313" key="19">
    <source>
        <dbReference type="Proteomes" id="UP000516072"/>
    </source>
</evidence>
<dbReference type="PANTHER" id="PTHR33619">
    <property type="entry name" value="POLYSACCHARIDE EXPORT PROTEIN GFCE-RELATED"/>
    <property type="match status" value="1"/>
</dbReference>
<reference evidence="18 19" key="1">
    <citation type="submission" date="2020-03" db="EMBL/GenBank/DDBJ databases">
        <authorList>
            <person name="Picone N."/>
        </authorList>
    </citation>
    <scope>NUCLEOTIDE SEQUENCE [LARGE SCALE GENOMIC DNA]</scope>
    <source>
        <strain evidence="18">NSCAC1</strain>
    </source>
</reference>
<evidence type="ECO:0000256" key="2">
    <source>
        <dbReference type="ARBA" id="ARBA00009450"/>
    </source>
</evidence>
<keyword evidence="10" id="KW-0626">Porin</keyword>
<keyword evidence="15" id="KW-1133">Transmembrane helix</keyword>
<evidence type="ECO:0000256" key="1">
    <source>
        <dbReference type="ARBA" id="ARBA00004571"/>
    </source>
</evidence>
<keyword evidence="19" id="KW-1185">Reference proteome</keyword>
<dbReference type="InterPro" id="IPR054765">
    <property type="entry name" value="SLBB_dom"/>
</dbReference>
<proteinExistence type="inferred from homology"/>
<name>A0A7G1QAN1_9GAMM</name>
<evidence type="ECO:0000259" key="16">
    <source>
        <dbReference type="Pfam" id="PF02563"/>
    </source>
</evidence>
<keyword evidence="14" id="KW-0449">Lipoprotein</keyword>
<comment type="similarity">
    <text evidence="2">Belongs to the BexD/CtrA/VexA family.</text>
</comment>
<dbReference type="GO" id="GO:0006811">
    <property type="term" value="P:monoatomic ion transport"/>
    <property type="evidence" value="ECO:0007669"/>
    <property type="project" value="UniProtKB-KW"/>
</dbReference>
<feature type="transmembrane region" description="Helical" evidence="15">
    <location>
        <begin position="12"/>
        <end position="28"/>
    </location>
</feature>
<gene>
    <name evidence="18" type="ORF">NSCAC_1347</name>
</gene>
<evidence type="ECO:0000256" key="10">
    <source>
        <dbReference type="ARBA" id="ARBA00023114"/>
    </source>
</evidence>
<evidence type="ECO:0000256" key="11">
    <source>
        <dbReference type="ARBA" id="ARBA00023136"/>
    </source>
</evidence>
<evidence type="ECO:0000313" key="18">
    <source>
        <dbReference type="EMBL" id="CAB1276789.1"/>
    </source>
</evidence>
<keyword evidence="11 15" id="KW-0472">Membrane</keyword>
<keyword evidence="3" id="KW-0813">Transport</keyword>
<dbReference type="GO" id="GO:0046930">
    <property type="term" value="C:pore complex"/>
    <property type="evidence" value="ECO:0007669"/>
    <property type="project" value="UniProtKB-KW"/>
</dbReference>
<keyword evidence="5" id="KW-0762">Sugar transport</keyword>
<dbReference type="PROSITE" id="PS51257">
    <property type="entry name" value="PROKAR_LIPOPROTEIN"/>
    <property type="match status" value="1"/>
</dbReference>
<evidence type="ECO:0000256" key="14">
    <source>
        <dbReference type="ARBA" id="ARBA00023288"/>
    </source>
</evidence>
<dbReference type="GO" id="GO:0015159">
    <property type="term" value="F:polysaccharide transmembrane transporter activity"/>
    <property type="evidence" value="ECO:0007669"/>
    <property type="project" value="InterPro"/>
</dbReference>
<evidence type="ECO:0000256" key="5">
    <source>
        <dbReference type="ARBA" id="ARBA00022597"/>
    </source>
</evidence>
<keyword evidence="9" id="KW-0406">Ion transport</keyword>
<dbReference type="Pfam" id="PF02563">
    <property type="entry name" value="Poly_export"/>
    <property type="match status" value="1"/>
</dbReference>
<evidence type="ECO:0000256" key="8">
    <source>
        <dbReference type="ARBA" id="ARBA00023047"/>
    </source>
</evidence>
<evidence type="ECO:0000256" key="6">
    <source>
        <dbReference type="ARBA" id="ARBA00022692"/>
    </source>
</evidence>
<dbReference type="EMBL" id="LR778175">
    <property type="protein sequence ID" value="CAB1276789.1"/>
    <property type="molecule type" value="Genomic_DNA"/>
</dbReference>
<comment type="subcellular location">
    <subcellularLocation>
        <location evidence="1">Cell outer membrane</location>
        <topology evidence="1">Multi-pass membrane protein</topology>
    </subcellularLocation>
</comment>
<dbReference type="InterPro" id="IPR003715">
    <property type="entry name" value="Poly_export_N"/>
</dbReference>
<dbReference type="Gene3D" id="3.10.560.10">
    <property type="entry name" value="Outer membrane lipoprotein wza domain like"/>
    <property type="match status" value="1"/>
</dbReference>
<dbReference type="AlphaFoldDB" id="A0A7G1QAN1"/>
<evidence type="ECO:0000256" key="12">
    <source>
        <dbReference type="ARBA" id="ARBA00023139"/>
    </source>
</evidence>
<dbReference type="InterPro" id="IPR017477">
    <property type="entry name" value="PEP-CTERM_polysacc_export"/>
</dbReference>
<accession>A0A7G1QAN1</accession>
<dbReference type="PANTHER" id="PTHR33619:SF3">
    <property type="entry name" value="POLYSACCHARIDE EXPORT PROTEIN GFCE-RELATED"/>
    <property type="match status" value="1"/>
</dbReference>
<keyword evidence="4" id="KW-1134">Transmembrane beta strand</keyword>
<evidence type="ECO:0000256" key="7">
    <source>
        <dbReference type="ARBA" id="ARBA00022729"/>
    </source>
</evidence>
<feature type="domain" description="Polysaccharide export protein N-terminal" evidence="16">
    <location>
        <begin position="44"/>
        <end position="117"/>
    </location>
</feature>
<evidence type="ECO:0000259" key="17">
    <source>
        <dbReference type="Pfam" id="PF22461"/>
    </source>
</evidence>
<evidence type="ECO:0000256" key="15">
    <source>
        <dbReference type="SAM" id="Phobius"/>
    </source>
</evidence>
<dbReference type="KEGG" id="ntg:NSCAC_1347"/>
<organism evidence="18 19">
    <name type="scientific">Candidatus Nitrosacidococcus tergens</name>
    <dbReference type="NCBI Taxonomy" id="553981"/>
    <lineage>
        <taxon>Bacteria</taxon>
        <taxon>Pseudomonadati</taxon>
        <taxon>Pseudomonadota</taxon>
        <taxon>Gammaproteobacteria</taxon>
        <taxon>Chromatiales</taxon>
        <taxon>Chromatiaceae</taxon>
        <taxon>Candidatus Nitrosacidococcus</taxon>
    </lineage>
</organism>
<evidence type="ECO:0000256" key="4">
    <source>
        <dbReference type="ARBA" id="ARBA00022452"/>
    </source>
</evidence>
<keyword evidence="13" id="KW-0998">Cell outer membrane</keyword>
<dbReference type="NCBIfam" id="TIGR03027">
    <property type="entry name" value="pepcterm_export"/>
    <property type="match status" value="1"/>
</dbReference>
<evidence type="ECO:0000256" key="13">
    <source>
        <dbReference type="ARBA" id="ARBA00023237"/>
    </source>
</evidence>
<evidence type="ECO:0000256" key="9">
    <source>
        <dbReference type="ARBA" id="ARBA00023065"/>
    </source>
</evidence>
<keyword evidence="8" id="KW-0625">Polysaccharide transport</keyword>
<protein>
    <submittedName>
        <fullName evidence="18">Polysaccharide export protein, PEP-CTERM sytem-associated</fullName>
    </submittedName>
</protein>
<dbReference type="GO" id="GO:0015288">
    <property type="term" value="F:porin activity"/>
    <property type="evidence" value="ECO:0007669"/>
    <property type="project" value="UniProtKB-KW"/>
</dbReference>
<dbReference type="GO" id="GO:0009279">
    <property type="term" value="C:cell outer membrane"/>
    <property type="evidence" value="ECO:0007669"/>
    <property type="project" value="UniProtKB-SubCell"/>
</dbReference>
<dbReference type="InterPro" id="IPR049712">
    <property type="entry name" value="Poly_export"/>
</dbReference>
<dbReference type="Proteomes" id="UP000516072">
    <property type="component" value="Chromosome"/>
</dbReference>
<keyword evidence="12" id="KW-0564">Palmitate</keyword>
<evidence type="ECO:0000256" key="3">
    <source>
        <dbReference type="ARBA" id="ARBA00022448"/>
    </source>
</evidence>
<dbReference type="Pfam" id="PF22461">
    <property type="entry name" value="SLBB_2"/>
    <property type="match status" value="1"/>
</dbReference>
<feature type="domain" description="SLBB" evidence="17">
    <location>
        <begin position="128"/>
        <end position="207"/>
    </location>
</feature>
<sequence>MLKIFFKSHKFWFLYFVQPMIISIFLFGCASKPLAPAIATQTEKAPYYIIGPGDQLEIFVWGNEDISSSIAVRPDGRINSPLIEDLQASGKTPAELAHDIENRLSTFVKTPIVTVMVSGFVGRFSEQIRVAGEAAEPQALSYIENMSLLDVMIQVGGLTEFAAGNRSTLIRTVNGVAKEYRVRLDDLVKSGDITANIQMLPGDILIIPESFF</sequence>
<keyword evidence="7" id="KW-0732">Signal</keyword>
<keyword evidence="6 15" id="KW-0812">Transmembrane</keyword>
<dbReference type="Gene3D" id="3.30.1950.10">
    <property type="entry name" value="wza like domain"/>
    <property type="match status" value="1"/>
</dbReference>